<evidence type="ECO:0000313" key="3">
    <source>
        <dbReference type="EMBL" id="MBD2180583.1"/>
    </source>
</evidence>
<dbReference type="Pfam" id="PF05226">
    <property type="entry name" value="CHASE2"/>
    <property type="match status" value="1"/>
</dbReference>
<reference evidence="3" key="1">
    <citation type="journal article" date="2015" name="ISME J.">
        <title>Draft Genome Sequence of Streptomyces incarnatus NRRL8089, which Produces the Nucleoside Antibiotic Sinefungin.</title>
        <authorList>
            <person name="Oshima K."/>
            <person name="Hattori M."/>
            <person name="Shimizu H."/>
            <person name="Fukuda K."/>
            <person name="Nemoto M."/>
            <person name="Inagaki K."/>
            <person name="Tamura T."/>
        </authorList>
    </citation>
    <scope>NUCLEOTIDE SEQUENCE</scope>
    <source>
        <strain evidence="3">FACHB-1375</strain>
    </source>
</reference>
<dbReference type="RefSeq" id="WP_190462934.1">
    <property type="nucleotide sequence ID" value="NZ_JACJPW010000010.1"/>
</dbReference>
<keyword evidence="1" id="KW-0472">Membrane</keyword>
<organism evidence="3 4">
    <name type="scientific">Aerosakkonema funiforme FACHB-1375</name>
    <dbReference type="NCBI Taxonomy" id="2949571"/>
    <lineage>
        <taxon>Bacteria</taxon>
        <taxon>Bacillati</taxon>
        <taxon>Cyanobacteriota</taxon>
        <taxon>Cyanophyceae</taxon>
        <taxon>Oscillatoriophycideae</taxon>
        <taxon>Aerosakkonematales</taxon>
        <taxon>Aerosakkonemataceae</taxon>
        <taxon>Aerosakkonema</taxon>
    </lineage>
</organism>
<feature type="transmembrane region" description="Helical" evidence="1">
    <location>
        <begin position="736"/>
        <end position="758"/>
    </location>
</feature>
<gene>
    <name evidence="3" type="ORF">H6G03_05610</name>
</gene>
<evidence type="ECO:0000259" key="2">
    <source>
        <dbReference type="SMART" id="SM01080"/>
    </source>
</evidence>
<sequence length="796" mass="90949">MNKLVILNLGKGNLQNGFPVVVAQLREAGNSNLIQFTGNLPAAPEIIDSYRRWQLLYEMLYEARYKGAAWRQKRLTDDDIEIDDADVTHVSDAEFFSIGQQLQNRIDNWLDSQEFRPVDRQLRMRLAISDEIRVVIQTEDTQVRKLPWHLWNFFKDYRQAEVALSTLDFGLEKKPYQTATEKVRVLAVLGDRTGIDIDTDTRLLKNLPHAEVVFLVEPQRQELDEQLWDRQGWDILFFAGHSSSQTDGETGEIYINFQESLTITQLKNALTRAISRRLQLAIFNSCDGLGLGRELASLQIPQMIVMREPVPDKVAQEFLKYFLTAFSAGDSFYLAVREARERLQGLESDFPGASWLPVVICQDLAAEPPTWEKLRISKNDRELPIPPPPVPKPKLQTVFMVSCIITSLVVGVRSLGWLQSWELNAYDQMMRLRSLQEPDERLLVVRVTQQDLQQLREDPLSDRTVAALLAKLQQYKPIVIGLDIYRDKPVGKGQIDLKKQLEHGYNIIAVCKSGSDEEPENYGYQPPPGVPEERLGFSDFVPDKDGIIRRHLFYLTPETSFPCKARYALSTQLALTYLKTKGILHDEKANFLKFRDVVFKPLEKNTGVYQQSDKYTDMLGHQMMLNYRPYRYLGDISQQVTLMKVLNGDVKPEFIKDRIVLIGYDDDAFSTPYPAIEQPNQKTPGVFIHAQMVSQIISTVLDRRSLIMFLHSWGETLFIWSSSIVGGILAWHFRKLLLLGLSGTVALGILYCICYIIFLIQSYWMPFVPAALALLLTGTFVVTSTKIKSTKLGGQK</sequence>
<feature type="transmembrane region" description="Helical" evidence="1">
    <location>
        <begin position="764"/>
        <end position="782"/>
    </location>
</feature>
<keyword evidence="1" id="KW-0812">Transmembrane</keyword>
<feature type="domain" description="CHASE2" evidence="2">
    <location>
        <begin position="418"/>
        <end position="729"/>
    </location>
</feature>
<comment type="caution">
    <text evidence="3">The sequence shown here is derived from an EMBL/GenBank/DDBJ whole genome shotgun (WGS) entry which is preliminary data.</text>
</comment>
<dbReference type="InterPro" id="IPR007890">
    <property type="entry name" value="CHASE2"/>
</dbReference>
<dbReference type="InterPro" id="IPR024983">
    <property type="entry name" value="CHAT_dom"/>
</dbReference>
<dbReference type="AlphaFoldDB" id="A0A926VB60"/>
<evidence type="ECO:0000256" key="1">
    <source>
        <dbReference type="SAM" id="Phobius"/>
    </source>
</evidence>
<proteinExistence type="predicted"/>
<dbReference type="EMBL" id="JACJPW010000010">
    <property type="protein sequence ID" value="MBD2180583.1"/>
    <property type="molecule type" value="Genomic_DNA"/>
</dbReference>
<dbReference type="Proteomes" id="UP000641646">
    <property type="component" value="Unassembled WGS sequence"/>
</dbReference>
<dbReference type="Pfam" id="PF12770">
    <property type="entry name" value="CHAT"/>
    <property type="match status" value="1"/>
</dbReference>
<dbReference type="SMART" id="SM01080">
    <property type="entry name" value="CHASE2"/>
    <property type="match status" value="1"/>
</dbReference>
<feature type="transmembrane region" description="Helical" evidence="1">
    <location>
        <begin position="706"/>
        <end position="729"/>
    </location>
</feature>
<evidence type="ECO:0000313" key="4">
    <source>
        <dbReference type="Proteomes" id="UP000641646"/>
    </source>
</evidence>
<keyword evidence="1" id="KW-1133">Transmembrane helix</keyword>
<name>A0A926VB60_9CYAN</name>
<accession>A0A926VB60</accession>
<keyword evidence="4" id="KW-1185">Reference proteome</keyword>
<protein>
    <submittedName>
        <fullName evidence="3">CHASE2 domain-containing protein</fullName>
    </submittedName>
</protein>
<reference evidence="3" key="2">
    <citation type="submission" date="2020-08" db="EMBL/GenBank/DDBJ databases">
        <authorList>
            <person name="Chen M."/>
            <person name="Teng W."/>
            <person name="Zhao L."/>
            <person name="Hu C."/>
            <person name="Zhou Y."/>
            <person name="Han B."/>
            <person name="Song L."/>
            <person name="Shu W."/>
        </authorList>
    </citation>
    <scope>NUCLEOTIDE SEQUENCE</scope>
    <source>
        <strain evidence="3">FACHB-1375</strain>
    </source>
</reference>